<dbReference type="NCBIfam" id="NF047352">
    <property type="entry name" value="P_loop_sacsin"/>
    <property type="match status" value="1"/>
</dbReference>
<accession>A0A2J6QSA0</accession>
<dbReference type="PANTHER" id="PTHR32387:SF0">
    <property type="entry name" value="PROTEIN NO VEIN"/>
    <property type="match status" value="1"/>
</dbReference>
<feature type="region of interest" description="Disordered" evidence="1">
    <location>
        <begin position="1253"/>
        <end position="1303"/>
    </location>
</feature>
<protein>
    <recommendedName>
        <fullName evidence="4">Protein NO VEIN C-terminal domain-containing protein</fullName>
    </recommendedName>
</protein>
<feature type="compositionally biased region" description="Basic and acidic residues" evidence="1">
    <location>
        <begin position="8"/>
        <end position="17"/>
    </location>
</feature>
<feature type="compositionally biased region" description="Polar residues" evidence="1">
    <location>
        <begin position="1187"/>
        <end position="1206"/>
    </location>
</feature>
<dbReference type="InterPro" id="IPR036890">
    <property type="entry name" value="HATPase_C_sf"/>
</dbReference>
<dbReference type="OrthoDB" id="1262810at2759"/>
<keyword evidence="3" id="KW-1185">Reference proteome</keyword>
<evidence type="ECO:0008006" key="4">
    <source>
        <dbReference type="Google" id="ProtNLM"/>
    </source>
</evidence>
<evidence type="ECO:0000256" key="1">
    <source>
        <dbReference type="SAM" id="MobiDB-lite"/>
    </source>
</evidence>
<feature type="region of interest" description="Disordered" evidence="1">
    <location>
        <begin position="1"/>
        <end position="33"/>
    </location>
</feature>
<dbReference type="Gene3D" id="3.30.565.10">
    <property type="entry name" value="Histidine kinase-like ATPase, C-terminal domain"/>
    <property type="match status" value="1"/>
</dbReference>
<dbReference type="Proteomes" id="UP000235786">
    <property type="component" value="Unassembled WGS sequence"/>
</dbReference>
<feature type="region of interest" description="Disordered" evidence="1">
    <location>
        <begin position="1165"/>
        <end position="1206"/>
    </location>
</feature>
<evidence type="ECO:0000313" key="2">
    <source>
        <dbReference type="EMBL" id="PMD29136.1"/>
    </source>
</evidence>
<name>A0A2J6QSA0_HYAVF</name>
<feature type="region of interest" description="Disordered" evidence="1">
    <location>
        <begin position="1327"/>
        <end position="1350"/>
    </location>
</feature>
<reference evidence="2 3" key="1">
    <citation type="submission" date="2016-04" db="EMBL/GenBank/DDBJ databases">
        <title>A degradative enzymes factory behind the ericoid mycorrhizal symbiosis.</title>
        <authorList>
            <consortium name="DOE Joint Genome Institute"/>
            <person name="Martino E."/>
            <person name="Morin E."/>
            <person name="Grelet G."/>
            <person name="Kuo A."/>
            <person name="Kohler A."/>
            <person name="Daghino S."/>
            <person name="Barry K."/>
            <person name="Choi C."/>
            <person name="Cichocki N."/>
            <person name="Clum A."/>
            <person name="Copeland A."/>
            <person name="Hainaut M."/>
            <person name="Haridas S."/>
            <person name="Labutti K."/>
            <person name="Lindquist E."/>
            <person name="Lipzen A."/>
            <person name="Khouja H.-R."/>
            <person name="Murat C."/>
            <person name="Ohm R."/>
            <person name="Olson A."/>
            <person name="Spatafora J."/>
            <person name="Veneault-Fourrey C."/>
            <person name="Henrissat B."/>
            <person name="Grigoriev I."/>
            <person name="Martin F."/>
            <person name="Perotto S."/>
        </authorList>
    </citation>
    <scope>NUCLEOTIDE SEQUENCE [LARGE SCALE GENOMIC DNA]</scope>
    <source>
        <strain evidence="2 3">F</strain>
    </source>
</reference>
<dbReference type="EMBL" id="KZ613977">
    <property type="protein sequence ID" value="PMD29136.1"/>
    <property type="molecule type" value="Genomic_DNA"/>
</dbReference>
<dbReference type="PANTHER" id="PTHR32387">
    <property type="entry name" value="WU:FJ29H11"/>
    <property type="match status" value="1"/>
</dbReference>
<proteinExistence type="predicted"/>
<dbReference type="SUPFAM" id="SSF55874">
    <property type="entry name" value="ATPase domain of HSP90 chaperone/DNA topoisomerase II/histidine kinase"/>
    <property type="match status" value="1"/>
</dbReference>
<evidence type="ECO:0000313" key="3">
    <source>
        <dbReference type="Proteomes" id="UP000235786"/>
    </source>
</evidence>
<gene>
    <name evidence="2" type="ORF">L207DRAFT_574423</name>
</gene>
<feature type="compositionally biased region" description="Basic and acidic residues" evidence="1">
    <location>
        <begin position="1282"/>
        <end position="1303"/>
    </location>
</feature>
<sequence>MAGVTSREQADAHIQEIRRRKGADNPEGLESDNTRDLDRALNLLSDQLYEKETHFLLELIQNADDNTFNEVTPTIRLHCYSDATGWFVDINCNEVGFKYENVEALCRIGDSTKRVHDRTRGFIGEKGIGFKSVFKVANIVRIHSREYSFMLDRRTRLGMITPLVDNSVWQLRQRGTLETHMLLELKGSSEFRLINDELRKLQPEILIFLRKISILYIDIPDRKSVFAITKIVEDHAVDGGETALLAGIFLPNGDLNSTKYVIVRHQETLPQGLDDRRPNIRESEVVLAFPIDLSCQPLLQAQQTFAYLPINDYGFNYLIQGDFLLVANRESVDSSNWNDKILMAVCRAFVYNAVPRFNAIRNIGAEITAGLRYTWPLYLQDRGGTNQFWCKLKQWIFIGLAANEILESRHNGQLCRPATLSYIEPDFRLNGVPLVEDEGSAQRHLSFSYDSSGPPALAVLYQMNLKKMGIHDFVQELRELIARVGNSYLESQSREWHSKLADVLQLRLFDRSVLSDLPLIPLRDGRWVTLSHRHVFLEEDSADSAIPGGLDIHLVQSQACQDHRRKAFFEWLGIRVCGRGEICRMILERYSGSIPPTLVNAVDDAFYLFKTPRSVHIAPVRRLLLVEAPPGFLFKTGSTIYVEEPDQTSIISRYSNNPESYMPLLHPMYIGKARELRQEPEFISWICSSLGVSTKPRLVDGYLRLTPEFNFLKANASKDLLILLRDNWEFYAPQFQRSDSVLNIALKEMTVVCIDGQLRPLRETILPRQSLKVAAPNLPFVDIPNPENARWNELAIFGVITRENSTLYQRELKALALLPVNNMTTRPAVEAVYAGLQSSLSGPLNQIREDFRTLRLIFINNNWVFWSNCVWSGERLRCFHHISSEYPQYKRLFQRYLALGNVNGSHVVTELQYWGSLVSIERLKELLLLLNKYLAVEIPGGFMTNLRGVKIFPVKNRDGIIDCRSYDEHNWYIADRQGLRDSFNGKLPLLDLDVKSVRALQPLLEALEMGPWQLSVADKPRLERVGTPIYDDEKTQDLRQRAIHFSQLITESRPGDLAQVQHRLANLRIWGVSEIKLLHEVHGVLGVEERGSVIFDEASDDALDIYISFNGSVEAVIKNQLAEKFIRFCDIPENRHLMVGPILNYPLENLRHFLDEHGLDISIDQHSFPSNDSQVDTEFDEDIEPSHSINDIQELTSRPRTPNSNQRTAFLPLATEDLGQPSLLRQRIPELDESISIVRRAAALPSTAPTLIVTPSRMQASPSNAGLGSNSNANNALSPISRNERASPRHRTSDPRESSIPYAEERSEVVGGAFDMADLQATFSDIVSTDTPSRTSLRESTEVLSSSSPSRTLRTLRSNIVPDSENSMLALRNQHIGLLGETFINDWISRELSNDWDPTRHWTSRNRNTVYPESPFRGNEGDYADFTYADTHGEFTRLLARYGFIQNVAPWFGSPPTYHLEVKSTTGSCLDPFFMSNNQVEKARSFSFDENTIPENVYVVIRVYNLDRPMTPGFTVYLNPWAMYMKSELRLQAQGGYVVTLGYS</sequence>
<dbReference type="InterPro" id="IPR052957">
    <property type="entry name" value="Auxin_embryo_med"/>
</dbReference>
<feature type="compositionally biased region" description="Low complexity" evidence="1">
    <location>
        <begin position="1260"/>
        <end position="1279"/>
    </location>
</feature>
<feature type="compositionally biased region" description="Polar residues" evidence="1">
    <location>
        <begin position="1165"/>
        <end position="1174"/>
    </location>
</feature>
<organism evidence="2 3">
    <name type="scientific">Hyaloscypha variabilis (strain UAMH 11265 / GT02V1 / F)</name>
    <name type="common">Meliniomyces variabilis</name>
    <dbReference type="NCBI Taxonomy" id="1149755"/>
    <lineage>
        <taxon>Eukaryota</taxon>
        <taxon>Fungi</taxon>
        <taxon>Dikarya</taxon>
        <taxon>Ascomycota</taxon>
        <taxon>Pezizomycotina</taxon>
        <taxon>Leotiomycetes</taxon>
        <taxon>Helotiales</taxon>
        <taxon>Hyaloscyphaceae</taxon>
        <taxon>Hyaloscypha</taxon>
        <taxon>Hyaloscypha variabilis</taxon>
    </lineage>
</organism>